<sequence>MNFTKAGLLQNKELLVELKGKNEKLVNWFEETWKNSHEITLEERDRLGAQFAGNKLVNDGRDPDSTDMEDVGNWLMERKYLTDWKKYKDSLQKAAPNFNNFSRETILGDPRNDPWSNLFSLTAELLSSRRWKPVYGNVLAGNVFPYKFLGSLQARGGLCSVLVKDRNLEERKKIIKILKSFKEVNVDGLSVDEKADVVISFLKELDSLPEIGVASASRFLAITRPDLAFSYNGGSVRKLNLLGKLKGDYPTVKNYQKLLRLFYSTEWYNSKPPKAQTKERQIWNSRLALIDILVYEPE</sequence>
<evidence type="ECO:0000313" key="2">
    <source>
        <dbReference type="Proteomes" id="UP000005156"/>
    </source>
</evidence>
<organism evidence="1 2">
    <name type="scientific">Parasutterella excrementihominis YIT 11859</name>
    <dbReference type="NCBI Taxonomy" id="762966"/>
    <lineage>
        <taxon>Bacteria</taxon>
        <taxon>Pseudomonadati</taxon>
        <taxon>Pseudomonadota</taxon>
        <taxon>Betaproteobacteria</taxon>
        <taxon>Burkholderiales</taxon>
        <taxon>Sutterellaceae</taxon>
        <taxon>Parasutterella</taxon>
    </lineage>
</organism>
<dbReference type="OrthoDB" id="9151424at2"/>
<reference evidence="1 2" key="1">
    <citation type="submission" date="2011-02" db="EMBL/GenBank/DDBJ databases">
        <authorList>
            <person name="Weinstock G."/>
            <person name="Sodergren E."/>
            <person name="Clifton S."/>
            <person name="Fulton L."/>
            <person name="Fulton B."/>
            <person name="Courtney L."/>
            <person name="Fronick C."/>
            <person name="Harrison M."/>
            <person name="Strong C."/>
            <person name="Farmer C."/>
            <person name="Delahaunty K."/>
            <person name="Markovic C."/>
            <person name="Hall O."/>
            <person name="Minx P."/>
            <person name="Tomlinson C."/>
            <person name="Mitreva M."/>
            <person name="Hou S."/>
            <person name="Chen J."/>
            <person name="Wollam A."/>
            <person name="Pepin K.H."/>
            <person name="Johnson M."/>
            <person name="Bhonagiri V."/>
            <person name="Zhang X."/>
            <person name="Suruliraj S."/>
            <person name="Warren W."/>
            <person name="Chinwalla A."/>
            <person name="Mardis E.R."/>
            <person name="Wilson R.K."/>
        </authorList>
    </citation>
    <scope>NUCLEOTIDE SEQUENCE [LARGE SCALE GENOMIC DNA]</scope>
    <source>
        <strain evidence="1 2">YIT 11859</strain>
    </source>
</reference>
<accession>F3QLE5</accession>
<protein>
    <submittedName>
        <fullName evidence="1">Conserved domain protein</fullName>
    </submittedName>
</protein>
<comment type="caution">
    <text evidence="1">The sequence shown here is derived from an EMBL/GenBank/DDBJ whole genome shotgun (WGS) entry which is preliminary data.</text>
</comment>
<gene>
    <name evidence="1" type="ORF">HMPREF9439_01763</name>
</gene>
<dbReference type="EMBL" id="AFBP01000056">
    <property type="protein sequence ID" value="EGG53457.1"/>
    <property type="molecule type" value="Genomic_DNA"/>
</dbReference>
<dbReference type="Proteomes" id="UP000005156">
    <property type="component" value="Unassembled WGS sequence"/>
</dbReference>
<dbReference type="HOGENOM" id="CLU_058763_0_0_4"/>
<keyword evidence="2" id="KW-1185">Reference proteome</keyword>
<proteinExistence type="predicted"/>
<dbReference type="eggNOG" id="COG3886">
    <property type="taxonomic scope" value="Bacteria"/>
</dbReference>
<evidence type="ECO:0000313" key="1">
    <source>
        <dbReference type="EMBL" id="EGG53457.1"/>
    </source>
</evidence>
<dbReference type="RefSeq" id="WP_008864484.1">
    <property type="nucleotide sequence ID" value="NZ_GL883727.1"/>
</dbReference>
<name>F3QLE5_9BURK</name>
<dbReference type="AlphaFoldDB" id="F3QLE5"/>
<dbReference type="GeneID" id="43349131"/>